<reference evidence="2" key="1">
    <citation type="submission" date="2020-04" db="EMBL/GenBank/DDBJ databases">
        <authorList>
            <person name="Zhang T."/>
        </authorList>
    </citation>
    <scope>NUCLEOTIDE SEQUENCE</scope>
    <source>
        <strain evidence="2">HKST-UBA02</strain>
    </source>
</reference>
<gene>
    <name evidence="2" type="ORF">KDA27_10720</name>
</gene>
<dbReference type="Proteomes" id="UP000739538">
    <property type="component" value="Unassembled WGS sequence"/>
</dbReference>
<dbReference type="EMBL" id="JAGQHS010000047">
    <property type="protein sequence ID" value="MCA9756267.1"/>
    <property type="molecule type" value="Genomic_DNA"/>
</dbReference>
<proteinExistence type="predicted"/>
<reference evidence="2" key="2">
    <citation type="journal article" date="2021" name="Microbiome">
        <title>Successional dynamics and alternative stable states in a saline activated sludge microbial community over 9 years.</title>
        <authorList>
            <person name="Wang Y."/>
            <person name="Ye J."/>
            <person name="Ju F."/>
            <person name="Liu L."/>
            <person name="Boyd J.A."/>
            <person name="Deng Y."/>
            <person name="Parks D.H."/>
            <person name="Jiang X."/>
            <person name="Yin X."/>
            <person name="Woodcroft B.J."/>
            <person name="Tyson G.W."/>
            <person name="Hugenholtz P."/>
            <person name="Polz M.F."/>
            <person name="Zhang T."/>
        </authorList>
    </citation>
    <scope>NUCLEOTIDE SEQUENCE</scope>
    <source>
        <strain evidence="2">HKST-UBA02</strain>
    </source>
</reference>
<comment type="caution">
    <text evidence="2">The sequence shown here is derived from an EMBL/GenBank/DDBJ whole genome shotgun (WGS) entry which is preliminary data.</text>
</comment>
<organism evidence="2 3">
    <name type="scientific">Eiseniibacteriota bacterium</name>
    <dbReference type="NCBI Taxonomy" id="2212470"/>
    <lineage>
        <taxon>Bacteria</taxon>
        <taxon>Candidatus Eiseniibacteriota</taxon>
    </lineage>
</organism>
<feature type="chain" id="PRO_5037075188" description="T9SS type A sorting domain-containing protein" evidence="1">
    <location>
        <begin position="35"/>
        <end position="417"/>
    </location>
</feature>
<keyword evidence="1" id="KW-0732">Signal</keyword>
<accession>A0A956NCJ6</accession>
<protein>
    <recommendedName>
        <fullName evidence="4">T9SS type A sorting domain-containing protein</fullName>
    </recommendedName>
</protein>
<dbReference type="AlphaFoldDB" id="A0A956NCJ6"/>
<evidence type="ECO:0000313" key="2">
    <source>
        <dbReference type="EMBL" id="MCA9756267.1"/>
    </source>
</evidence>
<evidence type="ECO:0008006" key="4">
    <source>
        <dbReference type="Google" id="ProtNLM"/>
    </source>
</evidence>
<name>A0A956NCJ6_UNCEI</name>
<sequence length="417" mass="45356">MFTRITRLRPSSRVSFVLTFLCALWLALPGSSSAQIEPWTYGLGIRVPNEDGPCTDTYLCDANSGVGDTGTYDIEIYAGDFINLLEIDGLRFSLATPSDWTVISFELCGATIANGDPYDIATGVELTTDSCWDGFGPVLVLRMDCPSPGRATMKGMNGGHAPERRYCSDDVWVEGSDDQIVNVGDFCGRLNRNGPCDYCIRELSVWGFDPPSLSWTLVPGAAETTLLTVSGRTGTGCGLLPECGGNYYPDADCFGDISDTPRWMTATYLYSETSYRHYYELAVDTEGLPPGQFEDRIWASPGCPTCVGTCMDVRLTVASPADVTTSSHTQRLSLDVDRNPSCGSIDYSLRMPAQGRVRVSLFDATGALIETLLDESREAGTHSISATPTNRLPHGVYFLRAMTETEVAREKVTQLGN</sequence>
<evidence type="ECO:0000256" key="1">
    <source>
        <dbReference type="SAM" id="SignalP"/>
    </source>
</evidence>
<evidence type="ECO:0000313" key="3">
    <source>
        <dbReference type="Proteomes" id="UP000739538"/>
    </source>
</evidence>
<feature type="signal peptide" evidence="1">
    <location>
        <begin position="1"/>
        <end position="34"/>
    </location>
</feature>